<dbReference type="GO" id="GO:0006352">
    <property type="term" value="P:DNA-templated transcription initiation"/>
    <property type="evidence" value="ECO:0007669"/>
    <property type="project" value="InterPro"/>
</dbReference>
<organism evidence="2 3">
    <name type="scientific">Vagococcus vulneris</name>
    <dbReference type="NCBI Taxonomy" id="1977869"/>
    <lineage>
        <taxon>Bacteria</taxon>
        <taxon>Bacillati</taxon>
        <taxon>Bacillota</taxon>
        <taxon>Bacilli</taxon>
        <taxon>Lactobacillales</taxon>
        <taxon>Enterococcaceae</taxon>
        <taxon>Vagococcus</taxon>
    </lineage>
</organism>
<dbReference type="InterPro" id="IPR013249">
    <property type="entry name" value="RNA_pol_sigma70_r4_t2"/>
</dbReference>
<dbReference type="InterPro" id="IPR013324">
    <property type="entry name" value="RNA_pol_sigma_r3/r4-like"/>
</dbReference>
<dbReference type="EMBL" id="NGJS01000001">
    <property type="protein sequence ID" value="RSU00724.1"/>
    <property type="molecule type" value="Genomic_DNA"/>
</dbReference>
<evidence type="ECO:0000313" key="2">
    <source>
        <dbReference type="EMBL" id="RSU00724.1"/>
    </source>
</evidence>
<feature type="domain" description="RNA polymerase sigma factor 70 region 4 type 2" evidence="1">
    <location>
        <begin position="71"/>
        <end position="114"/>
    </location>
</feature>
<dbReference type="Pfam" id="PF08281">
    <property type="entry name" value="Sigma70_r4_2"/>
    <property type="match status" value="1"/>
</dbReference>
<protein>
    <submittedName>
        <fullName evidence="2">Sigma-70 family RNA polymerase sigma factor</fullName>
    </submittedName>
</protein>
<reference evidence="2 3" key="1">
    <citation type="submission" date="2017-05" db="EMBL/GenBank/DDBJ databases">
        <title>Vagococcus spp. assemblies.</title>
        <authorList>
            <person name="Gulvik C.A."/>
        </authorList>
    </citation>
    <scope>NUCLEOTIDE SEQUENCE [LARGE SCALE GENOMIC DNA]</scope>
    <source>
        <strain evidence="2 3">SS1995</strain>
    </source>
</reference>
<gene>
    <name evidence="2" type="ORF">CBF37_00875</name>
</gene>
<dbReference type="AlphaFoldDB" id="A0A430A2Q6"/>
<accession>A0A430A2Q6</accession>
<dbReference type="Proteomes" id="UP000287857">
    <property type="component" value="Unassembled WGS sequence"/>
</dbReference>
<keyword evidence="3" id="KW-1185">Reference proteome</keyword>
<sequence length="130" mass="15475">MFDSFCKTVIRNEVRNINKQYSRIRRRQVSLSQIPKDILDGFQVRDCSIENSELYSIFGMKLIVSDLTLSEGINYLPEQKKKIILLYYFAGFNDREIGEVLQMSVGGIWYQRKEAEDELRENLEYLRNEY</sequence>
<comment type="caution">
    <text evidence="2">The sequence shown here is derived from an EMBL/GenBank/DDBJ whole genome shotgun (WGS) entry which is preliminary data.</text>
</comment>
<name>A0A430A2Q6_9ENTE</name>
<proteinExistence type="predicted"/>
<dbReference type="Gene3D" id="1.20.140.160">
    <property type="match status" value="1"/>
</dbReference>
<dbReference type="GO" id="GO:0016987">
    <property type="term" value="F:sigma factor activity"/>
    <property type="evidence" value="ECO:0007669"/>
    <property type="project" value="InterPro"/>
</dbReference>
<dbReference type="SUPFAM" id="SSF88659">
    <property type="entry name" value="Sigma3 and sigma4 domains of RNA polymerase sigma factors"/>
    <property type="match status" value="1"/>
</dbReference>
<evidence type="ECO:0000313" key="3">
    <source>
        <dbReference type="Proteomes" id="UP000287857"/>
    </source>
</evidence>
<dbReference type="GO" id="GO:0003677">
    <property type="term" value="F:DNA binding"/>
    <property type="evidence" value="ECO:0007669"/>
    <property type="project" value="InterPro"/>
</dbReference>
<evidence type="ECO:0000259" key="1">
    <source>
        <dbReference type="Pfam" id="PF08281"/>
    </source>
</evidence>